<protein>
    <submittedName>
        <fullName evidence="2">Uncharacterized protein</fullName>
    </submittedName>
</protein>
<dbReference type="PROSITE" id="PS51257">
    <property type="entry name" value="PROKAR_LIPOPROTEIN"/>
    <property type="match status" value="1"/>
</dbReference>
<dbReference type="AlphaFoldDB" id="D5UX19"/>
<reference evidence="2 3" key="2">
    <citation type="journal article" date="2011" name="Stand. Genomic Sci.">
        <title>Complete genome sequence of Tsukamurella paurometabola type strain (no. 33).</title>
        <authorList>
            <person name="Munk A.C."/>
            <person name="Lapidus A."/>
            <person name="Lucas S."/>
            <person name="Nolan M."/>
            <person name="Tice H."/>
            <person name="Cheng J.F."/>
            <person name="Del Rio T.G."/>
            <person name="Goodwin L."/>
            <person name="Pitluck S."/>
            <person name="Liolios K."/>
            <person name="Huntemann M."/>
            <person name="Ivanova N."/>
            <person name="Mavromatis K."/>
            <person name="Mikhailova N."/>
            <person name="Pati A."/>
            <person name="Chen A."/>
            <person name="Palaniappan K."/>
            <person name="Tapia R."/>
            <person name="Han C."/>
            <person name="Land M."/>
            <person name="Hauser L."/>
            <person name="Chang Y.J."/>
            <person name="Jeffries C.D."/>
            <person name="Brettin T."/>
            <person name="Yasawong M."/>
            <person name="Brambilla E.M."/>
            <person name="Rohde M."/>
            <person name="Sikorski J."/>
            <person name="Goker M."/>
            <person name="Detter J.C."/>
            <person name="Woyke T."/>
            <person name="Bristow J."/>
            <person name="Eisen J.A."/>
            <person name="Markowitz V."/>
            <person name="Hugenholtz P."/>
            <person name="Kyrpides N.C."/>
            <person name="Klenk H.P."/>
        </authorList>
    </citation>
    <scope>NUCLEOTIDE SEQUENCE [LARGE SCALE GENOMIC DNA]</scope>
    <source>
        <strain evidence="3">ATCC 8368 / DSM 20162 / CCUG 35730 / CIP 100753 / JCM 10117 / KCTC 9821 / NBRC 16120 / NCIMB 702349 / NCTC 13040</strain>
    </source>
</reference>
<name>D5UX19_TSUPD</name>
<evidence type="ECO:0000313" key="3">
    <source>
        <dbReference type="Proteomes" id="UP000001213"/>
    </source>
</evidence>
<reference evidence="3" key="1">
    <citation type="submission" date="2010-03" db="EMBL/GenBank/DDBJ databases">
        <title>The complete chromosome of Tsukamurella paurometabola DSM 20162.</title>
        <authorList>
            <consortium name="US DOE Joint Genome Institute (JGI-PGF)"/>
            <person name="Lucas S."/>
            <person name="Copeland A."/>
            <person name="Lapidus A."/>
            <person name="Glavina del Rio T."/>
            <person name="Dalin E."/>
            <person name="Tice H."/>
            <person name="Bruce D."/>
            <person name="Goodwin L."/>
            <person name="Pitluck S."/>
            <person name="Kyrpides N."/>
            <person name="Mavromatis K."/>
            <person name="Ivanova N."/>
            <person name="Mikhailova N."/>
            <person name="Munk A.C."/>
            <person name="Brettin T."/>
            <person name="Detter J.C."/>
            <person name="Tapia R."/>
            <person name="Han C."/>
            <person name="Larimer F."/>
            <person name="Land M."/>
            <person name="Hauser L."/>
            <person name="Markowitz V."/>
            <person name="Cheng J.-F."/>
            <person name="Hugenholtz P."/>
            <person name="Woyke T."/>
            <person name="Wu D."/>
            <person name="Jando M."/>
            <person name="Brambilla E."/>
            <person name="Klenk H.-P."/>
            <person name="Eisen J.A."/>
        </authorList>
    </citation>
    <scope>NUCLEOTIDE SEQUENCE [LARGE SCALE GENOMIC DNA]</scope>
    <source>
        <strain evidence="3">ATCC 8368 / DSM 20162 / CCUG 35730 / CIP 100753 / JCM 10117 / KCTC 9821 / NBRC 16120 / NCIMB 702349 / NCTC 13040</strain>
    </source>
</reference>
<dbReference type="STRING" id="521096.Tpau_3455"/>
<evidence type="ECO:0000313" key="2">
    <source>
        <dbReference type="EMBL" id="ADG80038.1"/>
    </source>
</evidence>
<evidence type="ECO:0000256" key="1">
    <source>
        <dbReference type="SAM" id="MobiDB-lite"/>
    </source>
</evidence>
<dbReference type="HOGENOM" id="CLU_1677103_0_0_11"/>
<organism evidence="2 3">
    <name type="scientific">Tsukamurella paurometabola (strain ATCC 8368 / DSM 20162 / CCUG 35730 / CIP 100753 / JCM 10117 / KCTC 9821 / NBRC 16120 / NCIMB 702349 / NCTC 13040)</name>
    <name type="common">Corynebacterium paurometabolum</name>
    <dbReference type="NCBI Taxonomy" id="521096"/>
    <lineage>
        <taxon>Bacteria</taxon>
        <taxon>Bacillati</taxon>
        <taxon>Actinomycetota</taxon>
        <taxon>Actinomycetes</taxon>
        <taxon>Mycobacteriales</taxon>
        <taxon>Tsukamurellaceae</taxon>
        <taxon>Tsukamurella</taxon>
    </lineage>
</organism>
<feature type="region of interest" description="Disordered" evidence="1">
    <location>
        <begin position="22"/>
        <end position="41"/>
    </location>
</feature>
<keyword evidence="3" id="KW-1185">Reference proteome</keyword>
<feature type="compositionally biased region" description="Basic and acidic residues" evidence="1">
    <location>
        <begin position="22"/>
        <end position="34"/>
    </location>
</feature>
<gene>
    <name evidence="2" type="ordered locus">Tpau_3455</name>
</gene>
<dbReference type="RefSeq" id="WP_013128036.1">
    <property type="nucleotide sequence ID" value="NC_014158.1"/>
</dbReference>
<dbReference type="EMBL" id="CP001966">
    <property type="protein sequence ID" value="ADG80038.1"/>
    <property type="molecule type" value="Genomic_DNA"/>
</dbReference>
<sequence>MRHRAVGLLVAMTLLVTSCGTHEPRAADGPERSSCDATKPTGEAFTLDAPITVKIPKLPRWSTADSSGPDELSVITRQPERALDIAATIRVGQATRHDDAEGSLRFLAGSTMQLSLVGDRVDETLYMIEASVQISDETTEFDADLATMLDNLEIVRR</sequence>
<accession>D5UX19</accession>
<dbReference type="Proteomes" id="UP000001213">
    <property type="component" value="Chromosome"/>
</dbReference>
<proteinExistence type="predicted"/>
<dbReference type="KEGG" id="tpr:Tpau_3455"/>